<feature type="domain" description="Chitin-binding type-2" evidence="7">
    <location>
        <begin position="180"/>
        <end position="237"/>
    </location>
</feature>
<keyword evidence="4" id="KW-1015">Disulfide bond</keyword>
<name>A0ABQ8TYX4_PERAM</name>
<evidence type="ECO:0000256" key="3">
    <source>
        <dbReference type="ARBA" id="ARBA00022737"/>
    </source>
</evidence>
<evidence type="ECO:0000256" key="1">
    <source>
        <dbReference type="ARBA" id="ARBA00022669"/>
    </source>
</evidence>
<dbReference type="Pfam" id="PF01607">
    <property type="entry name" value="CBM_14"/>
    <property type="match status" value="3"/>
</dbReference>
<dbReference type="SUPFAM" id="SSF57625">
    <property type="entry name" value="Invertebrate chitin-binding proteins"/>
    <property type="match status" value="3"/>
</dbReference>
<dbReference type="EMBL" id="JAJSOF020000001">
    <property type="protein sequence ID" value="KAJ4451917.1"/>
    <property type="molecule type" value="Genomic_DNA"/>
</dbReference>
<feature type="region of interest" description="Disordered" evidence="6">
    <location>
        <begin position="354"/>
        <end position="389"/>
    </location>
</feature>
<evidence type="ECO:0000256" key="5">
    <source>
        <dbReference type="ARBA" id="ARBA00023180"/>
    </source>
</evidence>
<comment type="caution">
    <text evidence="8">The sequence shown here is derived from an EMBL/GenBank/DDBJ whole genome shotgun (WGS) entry which is preliminary data.</text>
</comment>
<dbReference type="Gene3D" id="2.170.140.10">
    <property type="entry name" value="Chitin binding domain"/>
    <property type="match status" value="3"/>
</dbReference>
<evidence type="ECO:0000313" key="9">
    <source>
        <dbReference type="Proteomes" id="UP001148838"/>
    </source>
</evidence>
<evidence type="ECO:0000256" key="6">
    <source>
        <dbReference type="SAM" id="MobiDB-lite"/>
    </source>
</evidence>
<keyword evidence="1" id="KW-0147">Chitin-binding</keyword>
<feature type="compositionally biased region" description="Low complexity" evidence="6">
    <location>
        <begin position="276"/>
        <end position="286"/>
    </location>
</feature>
<protein>
    <recommendedName>
        <fullName evidence="7">Chitin-binding type-2 domain-containing protein</fullName>
    </recommendedName>
</protein>
<evidence type="ECO:0000259" key="7">
    <source>
        <dbReference type="PROSITE" id="PS50940"/>
    </source>
</evidence>
<feature type="domain" description="Chitin-binding type-2" evidence="7">
    <location>
        <begin position="73"/>
        <end position="129"/>
    </location>
</feature>
<evidence type="ECO:0000313" key="8">
    <source>
        <dbReference type="EMBL" id="KAJ4451917.1"/>
    </source>
</evidence>
<feature type="region of interest" description="Disordered" evidence="6">
    <location>
        <begin position="262"/>
        <end position="294"/>
    </location>
</feature>
<dbReference type="InterPro" id="IPR051940">
    <property type="entry name" value="Chitin_bind-dev_reg"/>
</dbReference>
<reference evidence="8 9" key="1">
    <citation type="journal article" date="2022" name="Allergy">
        <title>Genome assembly and annotation of Periplaneta americana reveal a comprehensive cockroach allergen profile.</title>
        <authorList>
            <person name="Wang L."/>
            <person name="Xiong Q."/>
            <person name="Saelim N."/>
            <person name="Wang L."/>
            <person name="Nong W."/>
            <person name="Wan A.T."/>
            <person name="Shi M."/>
            <person name="Liu X."/>
            <person name="Cao Q."/>
            <person name="Hui J.H.L."/>
            <person name="Sookrung N."/>
            <person name="Leung T.F."/>
            <person name="Tungtrongchitr A."/>
            <person name="Tsui S.K.W."/>
        </authorList>
    </citation>
    <scope>NUCLEOTIDE SEQUENCE [LARGE SCALE GENOMIC DNA]</scope>
    <source>
        <strain evidence="8">PWHHKU_190912</strain>
    </source>
</reference>
<keyword evidence="3" id="KW-0677">Repeat</keyword>
<accession>A0ABQ8TYX4</accession>
<dbReference type="PANTHER" id="PTHR23301:SF0">
    <property type="entry name" value="CHITIN-BINDING TYPE-2 DOMAIN-CONTAINING PROTEIN-RELATED"/>
    <property type="match status" value="1"/>
</dbReference>
<keyword evidence="5" id="KW-0325">Glycoprotein</keyword>
<feature type="domain" description="Chitin-binding type-2" evidence="7">
    <location>
        <begin position="294"/>
        <end position="351"/>
    </location>
</feature>
<evidence type="ECO:0000256" key="4">
    <source>
        <dbReference type="ARBA" id="ARBA00023157"/>
    </source>
</evidence>
<evidence type="ECO:0000256" key="2">
    <source>
        <dbReference type="ARBA" id="ARBA00022729"/>
    </source>
</evidence>
<keyword evidence="2" id="KW-0732">Signal</keyword>
<dbReference type="InterPro" id="IPR002557">
    <property type="entry name" value="Chitin-bd_dom"/>
</dbReference>
<dbReference type="PANTHER" id="PTHR23301">
    <property type="entry name" value="CHITIN BINDING PERITROPHIN-A"/>
    <property type="match status" value="1"/>
</dbReference>
<proteinExistence type="predicted"/>
<feature type="compositionally biased region" description="Basic and acidic residues" evidence="6">
    <location>
        <begin position="358"/>
        <end position="373"/>
    </location>
</feature>
<organism evidence="8 9">
    <name type="scientific">Periplaneta americana</name>
    <name type="common">American cockroach</name>
    <name type="synonym">Blatta americana</name>
    <dbReference type="NCBI Taxonomy" id="6978"/>
    <lineage>
        <taxon>Eukaryota</taxon>
        <taxon>Metazoa</taxon>
        <taxon>Ecdysozoa</taxon>
        <taxon>Arthropoda</taxon>
        <taxon>Hexapoda</taxon>
        <taxon>Insecta</taxon>
        <taxon>Pterygota</taxon>
        <taxon>Neoptera</taxon>
        <taxon>Polyneoptera</taxon>
        <taxon>Dictyoptera</taxon>
        <taxon>Blattodea</taxon>
        <taxon>Blattoidea</taxon>
        <taxon>Blattidae</taxon>
        <taxon>Blattinae</taxon>
        <taxon>Periplaneta</taxon>
    </lineage>
</organism>
<keyword evidence="9" id="KW-1185">Reference proteome</keyword>
<dbReference type="SMART" id="SM00494">
    <property type="entry name" value="ChtBD2"/>
    <property type="match status" value="3"/>
</dbReference>
<dbReference type="InterPro" id="IPR036508">
    <property type="entry name" value="Chitin-bd_dom_sf"/>
</dbReference>
<dbReference type="Proteomes" id="UP001148838">
    <property type="component" value="Unassembled WGS sequence"/>
</dbReference>
<sequence length="389" mass="42025">MSPGSSTESYPAFARIGLRENPGKNLNQVTCPDRDSNPSHLVSRPDALTVTPQVWTITYVIGISLETDFAYDPMKCPSGATGQYAYRPDCRQFLNCWKGRGIVQVCAPGTLFNPDTRECDFPSKVKCLETTQDDRWSNIEPDITVERRSGREGRMLGNTPAPWNAVRPVVQPPTSAPQVKKDCPMAGGTGLAPHPTDCRKFFNCWMGTAHTQQCGPGTLFNPRTLVCDFPYNVVCATTTSTTTTTPTNIGHLIRESRLAGPTLSPRHAINSNSGKSTTTSTTTTTTAAPITRGKVDCPMPGGTGFAPHPTDCSKYLNCWRGTAHTQQCGPGTLFNPQTLVCDFPYNVNCVTSTSSTAEGEKEMVGSLAEKKLPTEGCTGRNGEREKSSG</sequence>
<dbReference type="PROSITE" id="PS50940">
    <property type="entry name" value="CHIT_BIND_II"/>
    <property type="match status" value="3"/>
</dbReference>
<gene>
    <name evidence="8" type="ORF">ANN_03395</name>
</gene>